<evidence type="ECO:0008006" key="3">
    <source>
        <dbReference type="Google" id="ProtNLM"/>
    </source>
</evidence>
<dbReference type="AlphaFoldDB" id="A0A6A5JWJ1"/>
<keyword evidence="2" id="KW-1185">Reference proteome</keyword>
<name>A0A6A5JWJ1_9PLEO</name>
<protein>
    <recommendedName>
        <fullName evidence="3">Nucleotidyl transferase AbiEii/AbiGii toxin family protein</fullName>
    </recommendedName>
</protein>
<evidence type="ECO:0000313" key="1">
    <source>
        <dbReference type="EMBL" id="KAF1828181.1"/>
    </source>
</evidence>
<dbReference type="OrthoDB" id="5419802at2759"/>
<proteinExistence type="predicted"/>
<gene>
    <name evidence="1" type="ORF">BDW02DRAFT_538557</name>
</gene>
<dbReference type="EMBL" id="ML975631">
    <property type="protein sequence ID" value="KAF1828181.1"/>
    <property type="molecule type" value="Genomic_DNA"/>
</dbReference>
<accession>A0A6A5JWJ1</accession>
<dbReference type="InterPro" id="IPR014942">
    <property type="entry name" value="AbiEii"/>
</dbReference>
<reference evidence="1" key="1">
    <citation type="submission" date="2020-01" db="EMBL/GenBank/DDBJ databases">
        <authorList>
            <consortium name="DOE Joint Genome Institute"/>
            <person name="Haridas S."/>
            <person name="Albert R."/>
            <person name="Binder M."/>
            <person name="Bloem J."/>
            <person name="Labutti K."/>
            <person name="Salamov A."/>
            <person name="Andreopoulos B."/>
            <person name="Baker S.E."/>
            <person name="Barry K."/>
            <person name="Bills G."/>
            <person name="Bluhm B.H."/>
            <person name="Cannon C."/>
            <person name="Castanera R."/>
            <person name="Culley D.E."/>
            <person name="Daum C."/>
            <person name="Ezra D."/>
            <person name="Gonzalez J.B."/>
            <person name="Henrissat B."/>
            <person name="Kuo A."/>
            <person name="Liang C."/>
            <person name="Lipzen A."/>
            <person name="Lutzoni F."/>
            <person name="Magnuson J."/>
            <person name="Mondo S."/>
            <person name="Nolan M."/>
            <person name="Ohm R."/>
            <person name="Pangilinan J."/>
            <person name="Park H.-J."/>
            <person name="Ramirez L."/>
            <person name="Alfaro M."/>
            <person name="Sun H."/>
            <person name="Tritt A."/>
            <person name="Yoshinaga Y."/>
            <person name="Zwiers L.-H."/>
            <person name="Turgeon B.G."/>
            <person name="Goodwin S.B."/>
            <person name="Spatafora J.W."/>
            <person name="Crous P.W."/>
            <person name="Grigoriev I.V."/>
        </authorList>
    </citation>
    <scope>NUCLEOTIDE SEQUENCE</scope>
    <source>
        <strain evidence="1">P77</strain>
    </source>
</reference>
<organism evidence="1 2">
    <name type="scientific">Decorospora gaudefroyi</name>
    <dbReference type="NCBI Taxonomy" id="184978"/>
    <lineage>
        <taxon>Eukaryota</taxon>
        <taxon>Fungi</taxon>
        <taxon>Dikarya</taxon>
        <taxon>Ascomycota</taxon>
        <taxon>Pezizomycotina</taxon>
        <taxon>Dothideomycetes</taxon>
        <taxon>Pleosporomycetidae</taxon>
        <taxon>Pleosporales</taxon>
        <taxon>Pleosporineae</taxon>
        <taxon>Pleosporaceae</taxon>
        <taxon>Decorospora</taxon>
    </lineage>
</organism>
<sequence>MDSNKVILNQAQHPRTYPAETFESSIIRYVNYLKPHPELLSTLLGLYYYKQKTIITTQVQNYQLLSATMSQRNLTINEIQSAVRILTYCFQQNDITFGIIGGAGCSLLFYQHDQQYRGTLDIDVVIQADPARQIDADRISEILYTKHSQYFVKKDAGYGVSVPAVRITGEDGQEKLVEVEIFDFESWPNRPQYDLSQPDNDRVTLNVEQSMVAVLSPRWLLREKILSQHQRQGSPKAVTDQIDVGVLLGLVEAKCLTFDSQEQIDALSSLLAERPDLRDRLEAAIECPQVFKAVSSPWTWSDEHKRYYRYDDNGNCVWA</sequence>
<evidence type="ECO:0000313" key="2">
    <source>
        <dbReference type="Proteomes" id="UP000800040"/>
    </source>
</evidence>
<dbReference type="Pfam" id="PF08843">
    <property type="entry name" value="AbiEii"/>
    <property type="match status" value="1"/>
</dbReference>
<dbReference type="Proteomes" id="UP000800040">
    <property type="component" value="Unassembled WGS sequence"/>
</dbReference>